<evidence type="ECO:0000259" key="5">
    <source>
        <dbReference type="Pfam" id="PF01258"/>
    </source>
</evidence>
<keyword evidence="1" id="KW-0479">Metal-binding</keyword>
<evidence type="ECO:0000256" key="3">
    <source>
        <dbReference type="ARBA" id="ARBA00022833"/>
    </source>
</evidence>
<dbReference type="GO" id="GO:0008270">
    <property type="term" value="F:zinc ion binding"/>
    <property type="evidence" value="ECO:0007669"/>
    <property type="project" value="UniProtKB-KW"/>
</dbReference>
<dbReference type="InterPro" id="IPR012783">
    <property type="entry name" value="Znf_C4_TraR"/>
</dbReference>
<feature type="domain" description="Zinc finger DksA/TraR C4-type" evidence="5">
    <location>
        <begin position="41"/>
        <end position="71"/>
    </location>
</feature>
<keyword evidence="2" id="KW-0863">Zinc-finger</keyword>
<dbReference type="Pfam" id="PF01258">
    <property type="entry name" value="zf-dskA_traR"/>
    <property type="match status" value="1"/>
</dbReference>
<protein>
    <submittedName>
        <fullName evidence="6">TraR/DksA family transcriptional regulator</fullName>
    </submittedName>
</protein>
<dbReference type="AlphaFoldDB" id="A0A843B7W9"/>
<dbReference type="PROSITE" id="PS51128">
    <property type="entry name" value="ZF_DKSA_2"/>
    <property type="match status" value="1"/>
</dbReference>
<evidence type="ECO:0000256" key="4">
    <source>
        <dbReference type="PROSITE-ProRule" id="PRU00510"/>
    </source>
</evidence>
<evidence type="ECO:0000313" key="7">
    <source>
        <dbReference type="Proteomes" id="UP000530032"/>
    </source>
</evidence>
<proteinExistence type="predicted"/>
<sequence>MTDFFDRAQARELQMREDALRDQARRAGLAGKTGADSATECIDCDALIPEARRWAVPGCQRCVKCASLHERKKGRAL</sequence>
<dbReference type="EMBL" id="JABBCQ020000030">
    <property type="protein sequence ID" value="MBI1626933.1"/>
    <property type="molecule type" value="Genomic_DNA"/>
</dbReference>
<dbReference type="Proteomes" id="UP000530032">
    <property type="component" value="Unassembled WGS sequence"/>
</dbReference>
<comment type="caution">
    <text evidence="6">The sequence shown here is derived from an EMBL/GenBank/DDBJ whole genome shotgun (WGS) entry which is preliminary data.</text>
</comment>
<dbReference type="PANTHER" id="PTHR38777:SF1">
    <property type="entry name" value="DNAK SUPPRESSOR PROTEIN"/>
    <property type="match status" value="1"/>
</dbReference>
<evidence type="ECO:0000313" key="6">
    <source>
        <dbReference type="EMBL" id="MBI1626933.1"/>
    </source>
</evidence>
<reference evidence="6" key="1">
    <citation type="submission" date="2020-12" db="EMBL/GenBank/DDBJ databases">
        <title>Comamonas sp. nov., isolated from stream water.</title>
        <authorList>
            <person name="Park K.-H."/>
        </authorList>
    </citation>
    <scope>NUCLEOTIDE SEQUENCE</scope>
    <source>
        <strain evidence="6">EJ-4</strain>
    </source>
</reference>
<feature type="zinc finger region" description="dksA C4-type" evidence="4">
    <location>
        <begin position="41"/>
        <end position="65"/>
    </location>
</feature>
<dbReference type="SUPFAM" id="SSF57716">
    <property type="entry name" value="Glucocorticoid receptor-like (DNA-binding domain)"/>
    <property type="match status" value="1"/>
</dbReference>
<keyword evidence="3" id="KW-0862">Zinc</keyword>
<dbReference type="NCBIfam" id="TIGR02419">
    <property type="entry name" value="C4_traR_proteo"/>
    <property type="match status" value="1"/>
</dbReference>
<dbReference type="Gene3D" id="1.20.120.910">
    <property type="entry name" value="DksA, coiled-coil domain"/>
    <property type="match status" value="1"/>
</dbReference>
<dbReference type="GO" id="GO:1900378">
    <property type="term" value="P:positive regulation of secondary metabolite biosynthetic process"/>
    <property type="evidence" value="ECO:0007669"/>
    <property type="project" value="TreeGrafter"/>
</dbReference>
<evidence type="ECO:0000256" key="2">
    <source>
        <dbReference type="ARBA" id="ARBA00022771"/>
    </source>
</evidence>
<gene>
    <name evidence="6" type="ORF">HF327_020895</name>
</gene>
<dbReference type="InterPro" id="IPR000962">
    <property type="entry name" value="Znf_DskA_TraR"/>
</dbReference>
<organism evidence="6 7">
    <name type="scientific">Comamonas suwonensis</name>
    <dbReference type="NCBI Taxonomy" id="2606214"/>
    <lineage>
        <taxon>Bacteria</taxon>
        <taxon>Pseudomonadati</taxon>
        <taxon>Pseudomonadota</taxon>
        <taxon>Betaproteobacteria</taxon>
        <taxon>Burkholderiales</taxon>
        <taxon>Comamonadaceae</taxon>
        <taxon>Comamonas</taxon>
    </lineage>
</organism>
<accession>A0A843B7W9</accession>
<evidence type="ECO:0000256" key="1">
    <source>
        <dbReference type="ARBA" id="ARBA00022723"/>
    </source>
</evidence>
<dbReference type="PANTHER" id="PTHR38777">
    <property type="entry name" value="FELS-2 PROPHAGE PROTEIN"/>
    <property type="match status" value="1"/>
</dbReference>
<keyword evidence="7" id="KW-1185">Reference proteome</keyword>
<dbReference type="RefSeq" id="WP_198462282.1">
    <property type="nucleotide sequence ID" value="NZ_JABBCQ020000030.1"/>
</dbReference>
<name>A0A843B7W9_9BURK</name>